<feature type="signal peptide" evidence="1">
    <location>
        <begin position="1"/>
        <end position="15"/>
    </location>
</feature>
<gene>
    <name evidence="2" type="ORF">PFISCL1PPCAC_7035</name>
</gene>
<keyword evidence="1" id="KW-0732">Signal</keyword>
<evidence type="ECO:0000313" key="2">
    <source>
        <dbReference type="EMBL" id="GMT15738.1"/>
    </source>
</evidence>
<organism evidence="2 3">
    <name type="scientific">Pristionchus fissidentatus</name>
    <dbReference type="NCBI Taxonomy" id="1538716"/>
    <lineage>
        <taxon>Eukaryota</taxon>
        <taxon>Metazoa</taxon>
        <taxon>Ecdysozoa</taxon>
        <taxon>Nematoda</taxon>
        <taxon>Chromadorea</taxon>
        <taxon>Rhabditida</taxon>
        <taxon>Rhabditina</taxon>
        <taxon>Diplogasteromorpha</taxon>
        <taxon>Diplogasteroidea</taxon>
        <taxon>Neodiplogasteridae</taxon>
        <taxon>Pristionchus</taxon>
    </lineage>
</organism>
<accession>A0AAV5V938</accession>
<protein>
    <submittedName>
        <fullName evidence="2">Uncharacterized protein</fullName>
    </submittedName>
</protein>
<dbReference type="AlphaFoldDB" id="A0AAV5V938"/>
<evidence type="ECO:0000313" key="3">
    <source>
        <dbReference type="Proteomes" id="UP001432322"/>
    </source>
</evidence>
<keyword evidence="3" id="KW-1185">Reference proteome</keyword>
<proteinExistence type="predicted"/>
<dbReference type="EMBL" id="BTSY01000002">
    <property type="protein sequence ID" value="GMT15738.1"/>
    <property type="molecule type" value="Genomic_DNA"/>
</dbReference>
<sequence length="358" mass="40555">MIILLFCSLLGVCLAAPSGYSNEPSSSTVIPTTDVTTPASRYLQMLKGMEPKLREMLRSEIPEEGVNEYFELGFLYPPYNGAKHDSMLQWVEKWNISYKFSEFDTVYSVQSKVANRVSEVFRRIFVIAAKLASLATADSISTDQMDDLIATFRGLSPFEKKLLESVGKNMPRTEPDRDIIQLSPLFLLGLEYPQRYDGEISDEVARSASASKSVFQLLLKKLHFDVLKSMTADGVPEEAIHDFFESGLLNPPYNKGSFNSIKQWASKWKLPDRHGLFDKLDFELVQSFQRELAIHVLTVFDRLYAASLKLGEFAKDDNLTAEEIDELTDIGKTLSPFEQMLIKSVSDNIKEELKKDKD</sequence>
<dbReference type="Proteomes" id="UP001432322">
    <property type="component" value="Unassembled WGS sequence"/>
</dbReference>
<name>A0AAV5V938_9BILA</name>
<comment type="caution">
    <text evidence="2">The sequence shown here is derived from an EMBL/GenBank/DDBJ whole genome shotgun (WGS) entry which is preliminary data.</text>
</comment>
<feature type="chain" id="PRO_5043753139" evidence="1">
    <location>
        <begin position="16"/>
        <end position="358"/>
    </location>
</feature>
<reference evidence="2" key="1">
    <citation type="submission" date="2023-10" db="EMBL/GenBank/DDBJ databases">
        <title>Genome assembly of Pristionchus species.</title>
        <authorList>
            <person name="Yoshida K."/>
            <person name="Sommer R.J."/>
        </authorList>
    </citation>
    <scope>NUCLEOTIDE SEQUENCE</scope>
    <source>
        <strain evidence="2">RS5133</strain>
    </source>
</reference>
<evidence type="ECO:0000256" key="1">
    <source>
        <dbReference type="SAM" id="SignalP"/>
    </source>
</evidence>